<keyword evidence="3" id="KW-0812">Transmembrane</keyword>
<proteinExistence type="inferred from homology"/>
<evidence type="ECO:0000259" key="4">
    <source>
        <dbReference type="Pfam" id="PF00501"/>
    </source>
</evidence>
<keyword evidence="2" id="KW-0436">Ligase</keyword>
<dbReference type="Gene3D" id="3.40.50.12780">
    <property type="entry name" value="N-terminal domain of ligase-like"/>
    <property type="match status" value="1"/>
</dbReference>
<dbReference type="SUPFAM" id="SSF56801">
    <property type="entry name" value="Acetyl-CoA synthetase-like"/>
    <property type="match status" value="1"/>
</dbReference>
<keyword evidence="3" id="KW-1133">Transmembrane helix</keyword>
<dbReference type="GO" id="GO:0031956">
    <property type="term" value="F:medium-chain fatty acid-CoA ligase activity"/>
    <property type="evidence" value="ECO:0007669"/>
    <property type="project" value="TreeGrafter"/>
</dbReference>
<dbReference type="InterPro" id="IPR000873">
    <property type="entry name" value="AMP-dep_synth/lig_dom"/>
</dbReference>
<evidence type="ECO:0000313" key="5">
    <source>
        <dbReference type="EMBL" id="SGY91373.1"/>
    </source>
</evidence>
<dbReference type="EMBL" id="FPLD01000040">
    <property type="protein sequence ID" value="SGY91373.1"/>
    <property type="molecule type" value="Genomic_DNA"/>
</dbReference>
<dbReference type="PROSITE" id="PS00455">
    <property type="entry name" value="AMP_BINDING"/>
    <property type="match status" value="1"/>
</dbReference>
<feature type="transmembrane region" description="Helical" evidence="3">
    <location>
        <begin position="79"/>
        <end position="97"/>
    </location>
</feature>
<comment type="similarity">
    <text evidence="1">Belongs to the ATP-dependent AMP-binding enzyme family.</text>
</comment>
<dbReference type="Proteomes" id="UP000183794">
    <property type="component" value="Unassembled WGS sequence"/>
</dbReference>
<evidence type="ECO:0000313" key="6">
    <source>
        <dbReference type="Proteomes" id="UP000183794"/>
    </source>
</evidence>
<reference evidence="5 6" key="1">
    <citation type="submission" date="2016-11" db="EMBL/GenBank/DDBJ databases">
        <authorList>
            <person name="Jaros S."/>
            <person name="Januszkiewicz K."/>
            <person name="Wedrychowicz H."/>
        </authorList>
    </citation>
    <scope>NUCLEOTIDE SEQUENCE [LARGE SCALE GENOMIC DNA]</scope>
    <source>
        <strain evidence="5">NVI 5450</strain>
    </source>
</reference>
<feature type="domain" description="AMP-dependent synthetase/ligase" evidence="4">
    <location>
        <begin position="17"/>
        <end position="396"/>
    </location>
</feature>
<keyword evidence="3" id="KW-0472">Membrane</keyword>
<dbReference type="GO" id="GO:0006631">
    <property type="term" value="P:fatty acid metabolic process"/>
    <property type="evidence" value="ECO:0007669"/>
    <property type="project" value="TreeGrafter"/>
</dbReference>
<evidence type="ECO:0000256" key="1">
    <source>
        <dbReference type="ARBA" id="ARBA00006432"/>
    </source>
</evidence>
<dbReference type="InterPro" id="IPR020845">
    <property type="entry name" value="AMP-binding_CS"/>
</dbReference>
<dbReference type="Pfam" id="PF00501">
    <property type="entry name" value="AMP-binding"/>
    <property type="match status" value="1"/>
</dbReference>
<organism evidence="5 6">
    <name type="scientific">Moritella viscosa</name>
    <dbReference type="NCBI Taxonomy" id="80854"/>
    <lineage>
        <taxon>Bacteria</taxon>
        <taxon>Pseudomonadati</taxon>
        <taxon>Pseudomonadota</taxon>
        <taxon>Gammaproteobacteria</taxon>
        <taxon>Alteromonadales</taxon>
        <taxon>Moritellaceae</taxon>
        <taxon>Moritella</taxon>
    </lineage>
</organism>
<dbReference type="RefSeq" id="WP_075518056.1">
    <property type="nucleotide sequence ID" value="NZ_FPLD01000040.1"/>
</dbReference>
<sequence length="544" mass="60071">MNETYHNGNMAADFIYQANRFPNKLALKIPVMDKQDCLSEESCTYAELLNLVSRYQQLWRIKGWKATDRVIIILKPSQHLYAIALSMTAIGIIPVFIDTGMGRKKIQMAIQDANAKAIISLSALVKLFWFIPSLWRLERLALDKPGIGYGGILQQLVLKTTAVPICIARNNTDHGLITFTSGSTGRPKGADRTHSSLVNQHRAISLLEGDSGNAVDSPCFPMIVLHNLSCGMSTIIPKVDFADPAGVNAGIVIEQLKEADVTQISGAPAYISKLVDWLLSHNQSMTDIGQVVVGGATVSVELAKRILQVFPNAHGIIIYGSTEAEPISTIDMKTYITDHNQADGYLVGTPHEFCDVLIADVSDDCCHESSLGLGMKKQGQVGEILVSGVHVLQQYLDNPSANRENKIPRNNGLVWHRTGDTGLFDTQGRLWLTGRVKDIIYVNNETLQAYPIERGLDALKDVTRTALISHENRVYLFLQLKTEINIGLQVQIQKILRQSGIQQVLPLVLSKIPVDGRHNSKIDRPMLRVYILSSKTSNAETWSC</sequence>
<dbReference type="InterPro" id="IPR042099">
    <property type="entry name" value="ANL_N_sf"/>
</dbReference>
<dbReference type="PANTHER" id="PTHR43201">
    <property type="entry name" value="ACYL-COA SYNTHETASE"/>
    <property type="match status" value="1"/>
</dbReference>
<evidence type="ECO:0000256" key="2">
    <source>
        <dbReference type="ARBA" id="ARBA00022598"/>
    </source>
</evidence>
<dbReference type="OrthoDB" id="9803968at2"/>
<dbReference type="PANTHER" id="PTHR43201:SF5">
    <property type="entry name" value="MEDIUM-CHAIN ACYL-COA LIGASE ACSF2, MITOCHONDRIAL"/>
    <property type="match status" value="1"/>
</dbReference>
<gene>
    <name evidence="5" type="ORF">NVI5450_1236</name>
</gene>
<evidence type="ECO:0000256" key="3">
    <source>
        <dbReference type="SAM" id="Phobius"/>
    </source>
</evidence>
<dbReference type="AlphaFoldDB" id="A0A1K9Z6E5"/>
<accession>A0A1K9Z6E5</accession>
<name>A0A1K9Z6E5_9GAMM</name>
<protein>
    <submittedName>
        <fullName evidence="5">Non-ribosomal peptide synthase/amino acid adenylation enzyme</fullName>
    </submittedName>
</protein>